<accession>X0UMJ5</accession>
<feature type="non-terminal residue" evidence="1">
    <location>
        <position position="273"/>
    </location>
</feature>
<reference evidence="1" key="1">
    <citation type="journal article" date="2014" name="Front. Microbiol.">
        <title>High frequency of phylogenetically diverse reductive dehalogenase-homologous genes in deep subseafloor sedimentary metagenomes.</title>
        <authorList>
            <person name="Kawai M."/>
            <person name="Futagami T."/>
            <person name="Toyoda A."/>
            <person name="Takaki Y."/>
            <person name="Nishi S."/>
            <person name="Hori S."/>
            <person name="Arai W."/>
            <person name="Tsubouchi T."/>
            <person name="Morono Y."/>
            <person name="Uchiyama I."/>
            <person name="Ito T."/>
            <person name="Fujiyama A."/>
            <person name="Inagaki F."/>
            <person name="Takami H."/>
        </authorList>
    </citation>
    <scope>NUCLEOTIDE SEQUENCE</scope>
    <source>
        <strain evidence="1">Expedition CK06-06</strain>
    </source>
</reference>
<feature type="non-terminal residue" evidence="1">
    <location>
        <position position="1"/>
    </location>
</feature>
<dbReference type="AlphaFoldDB" id="X0UMJ5"/>
<sequence length="273" mass="28643">CDISASTSAADVGTVFVGVINGVAGLASTGTTTAIIESDNTGSITDVAQSGESLGTITKVNEGRDSYEGGYLYIVSAHADDTDASDKDTREVTIIGWDYNGKAVEVIVAMNGTTAVKLGTRLKAVTHMHGSKFGSAGQDAKGDITLQTSNTANAIVLLTITATYTESVGARIYVPDGSKAVIVAIELYQTTNANTGATQVTAYMTGFESAENIDPDFDYIMVASKAFARGEGICDCKLSFEERIGTNTAVITLKEREVGTEGNETFEYMIIVF</sequence>
<gene>
    <name evidence="1" type="ORF">S01H1_32909</name>
</gene>
<evidence type="ECO:0000313" key="1">
    <source>
        <dbReference type="EMBL" id="GAG06900.1"/>
    </source>
</evidence>
<proteinExistence type="predicted"/>
<comment type="caution">
    <text evidence="1">The sequence shown here is derived from an EMBL/GenBank/DDBJ whole genome shotgun (WGS) entry which is preliminary data.</text>
</comment>
<name>X0UMJ5_9ZZZZ</name>
<protein>
    <submittedName>
        <fullName evidence="1">Uncharacterized protein</fullName>
    </submittedName>
</protein>
<dbReference type="EMBL" id="BARS01020406">
    <property type="protein sequence ID" value="GAG06900.1"/>
    <property type="molecule type" value="Genomic_DNA"/>
</dbReference>
<organism evidence="1">
    <name type="scientific">marine sediment metagenome</name>
    <dbReference type="NCBI Taxonomy" id="412755"/>
    <lineage>
        <taxon>unclassified sequences</taxon>
        <taxon>metagenomes</taxon>
        <taxon>ecological metagenomes</taxon>
    </lineage>
</organism>